<dbReference type="InterPro" id="IPR011990">
    <property type="entry name" value="TPR-like_helical_dom_sf"/>
</dbReference>
<keyword evidence="4" id="KW-1185">Reference proteome</keyword>
<reference evidence="3" key="1">
    <citation type="submission" date="2021-01" db="EMBL/GenBank/DDBJ databases">
        <title>Whole genome shotgun sequence of Actinoplanes rishiriensis NBRC 108556.</title>
        <authorList>
            <person name="Komaki H."/>
            <person name="Tamura T."/>
        </authorList>
    </citation>
    <scope>NUCLEOTIDE SEQUENCE</scope>
    <source>
        <strain evidence="3">NBRC 108556</strain>
    </source>
</reference>
<dbReference type="GO" id="GO:0043531">
    <property type="term" value="F:ADP binding"/>
    <property type="evidence" value="ECO:0007669"/>
    <property type="project" value="InterPro"/>
</dbReference>
<dbReference type="Gene3D" id="3.40.50.300">
    <property type="entry name" value="P-loop containing nucleotide triphosphate hydrolases"/>
    <property type="match status" value="1"/>
</dbReference>
<dbReference type="PANTHER" id="PTHR46082">
    <property type="entry name" value="ATP/GTP-BINDING PROTEIN-RELATED"/>
    <property type="match status" value="1"/>
</dbReference>
<protein>
    <recommendedName>
        <fullName evidence="2">NB-ARC domain-containing protein</fullName>
    </recommendedName>
</protein>
<evidence type="ECO:0000313" key="4">
    <source>
        <dbReference type="Proteomes" id="UP000636960"/>
    </source>
</evidence>
<feature type="domain" description="NB-ARC" evidence="2">
    <location>
        <begin position="181"/>
        <end position="310"/>
    </location>
</feature>
<organism evidence="3 4">
    <name type="scientific">Paractinoplanes rishiriensis</name>
    <dbReference type="NCBI Taxonomy" id="1050105"/>
    <lineage>
        <taxon>Bacteria</taxon>
        <taxon>Bacillati</taxon>
        <taxon>Actinomycetota</taxon>
        <taxon>Actinomycetes</taxon>
        <taxon>Micromonosporales</taxon>
        <taxon>Micromonosporaceae</taxon>
        <taxon>Paractinoplanes</taxon>
    </lineage>
</organism>
<dbReference type="Gene3D" id="1.25.40.10">
    <property type="entry name" value="Tetratricopeptide repeat domain"/>
    <property type="match status" value="2"/>
</dbReference>
<gene>
    <name evidence="3" type="ORF">Ari01nite_40570</name>
</gene>
<dbReference type="SUPFAM" id="SSF48452">
    <property type="entry name" value="TPR-like"/>
    <property type="match status" value="2"/>
</dbReference>
<dbReference type="PANTHER" id="PTHR46082:SF6">
    <property type="entry name" value="AAA+ ATPASE DOMAIN-CONTAINING PROTEIN-RELATED"/>
    <property type="match status" value="1"/>
</dbReference>
<evidence type="ECO:0000256" key="1">
    <source>
        <dbReference type="SAM" id="MobiDB-lite"/>
    </source>
</evidence>
<dbReference type="SUPFAM" id="SSF52540">
    <property type="entry name" value="P-loop containing nucleoside triphosphate hydrolases"/>
    <property type="match status" value="1"/>
</dbReference>
<dbReference type="InterPro" id="IPR027417">
    <property type="entry name" value="P-loop_NTPase"/>
</dbReference>
<dbReference type="InterPro" id="IPR053137">
    <property type="entry name" value="NLR-like"/>
</dbReference>
<accession>A0A919N1C9</accession>
<name>A0A919N1C9_9ACTN</name>
<dbReference type="Pfam" id="PF00931">
    <property type="entry name" value="NB-ARC"/>
    <property type="match status" value="1"/>
</dbReference>
<evidence type="ECO:0000313" key="3">
    <source>
        <dbReference type="EMBL" id="GIE96592.1"/>
    </source>
</evidence>
<evidence type="ECO:0000259" key="2">
    <source>
        <dbReference type="Pfam" id="PF00931"/>
    </source>
</evidence>
<dbReference type="Proteomes" id="UP000636960">
    <property type="component" value="Unassembled WGS sequence"/>
</dbReference>
<feature type="region of interest" description="Disordered" evidence="1">
    <location>
        <begin position="85"/>
        <end position="117"/>
    </location>
</feature>
<sequence length="970" mass="106659">MAAVARDIFPFLPLPAAFDWTDGRVVVDKIASLDPPFTGVPPLVAYATRLSHEVGRLDAVGLGRWADAAGREAGMSEERVRQLYAETSPASRSPDPALSATAEGYPTKGHKTDIDSRSEDLVSPLSTISGSATAAVEQSDSGRIWGNVPPRNPDFTGRESLLLNLQRSLEAKSKASVLPHALHGSGGVGKTQLAVEFAYRFGERYDLVWWIPAEQQTLVLQSLAELGQKLRIPGTQEFTQAASLVIEALARTDLRWLLVFDNANDPNELAHLIPSSGGHVILTSRNPAWLDVWDAVKVDVFDRPESIELVQRRGTDITDADADRLAEKLGDLPLALDQAASWQTATGMTITEYLDLFDQHHGELVARGRDINYPVSIAALVKLALERLQRDSPALAQLLEMFAVFGAEPVSVGLLRRGRLGDIAPPLGRALRDSTRLDRMARDLRKFGLAKVDVENRIQVHRLLQVALRDVLDGERLNRARTNVHRLLGAANPGDPNVDSTLELHAEIAPHVNPSGLIYAAEEDSRRIALDQIRYLWIIGDNEGSRRLGEAAVKAWRERADQPDLGPDGELTLLATRHLSTTLLSLGINDRARELAESTLDRLRNNPDFGPDHEHTLWTAATVSAALRVAGEFQKALELERENVELYVEVFGAEDVQTLRNRGNLAVNLRMLSDFQGAFEIDEEIVQRLDETLTEQARPLLFAQSNLVRDLYGLGKYDEALALQRRTLPTYRRTMTDRHPEVLLATRTFAMALRKTGKYDEALQVARDNYRDCVARYGEAHQHALAATMTYANTLRVAGSLSEARGLAMDALARYRRTFGDRHPLTLVAQVNAAVIQRSMKNLAEAQKLDRDAYEAMADILGVNHGYTLCAASGLANDLALVGDVQGAYRWSSETLGISQQSRGPDHPYTLLCAVNAAFDRIEVGEAAEGEEDLATAVEALGELLGATHPETLDARMGRRAECDIEPPPT</sequence>
<dbReference type="Pfam" id="PF13374">
    <property type="entry name" value="TPR_10"/>
    <property type="match status" value="1"/>
</dbReference>
<dbReference type="Pfam" id="PF13424">
    <property type="entry name" value="TPR_12"/>
    <property type="match status" value="2"/>
</dbReference>
<dbReference type="NCBIfam" id="NF040586">
    <property type="entry name" value="FxSxx_TPR"/>
    <property type="match status" value="1"/>
</dbReference>
<dbReference type="EMBL" id="BOMV01000048">
    <property type="protein sequence ID" value="GIE96592.1"/>
    <property type="molecule type" value="Genomic_DNA"/>
</dbReference>
<dbReference type="InterPro" id="IPR002182">
    <property type="entry name" value="NB-ARC"/>
</dbReference>
<comment type="caution">
    <text evidence="3">The sequence shown here is derived from an EMBL/GenBank/DDBJ whole genome shotgun (WGS) entry which is preliminary data.</text>
</comment>
<proteinExistence type="predicted"/>
<dbReference type="AlphaFoldDB" id="A0A919N1C9"/>